<feature type="domain" description="HTH cro/C1-type" evidence="1">
    <location>
        <begin position="7"/>
        <end position="59"/>
    </location>
</feature>
<proteinExistence type="predicted"/>
<sequence>MTLIDEVKKYARIRGMNLKEVATKSGLSENAIYGWKNHKPAMATVMLVANTLGTTYEELTGEKQENEPTKIDLKAASEDPDTIMSWNGRPIPPEEMEMIRRILDGGK</sequence>
<protein>
    <submittedName>
        <fullName evidence="2">XRE family transcriptional regulator</fullName>
    </submittedName>
</protein>
<dbReference type="Proteomes" id="UP000388452">
    <property type="component" value="Chromosome"/>
</dbReference>
<dbReference type="PROSITE" id="PS50943">
    <property type="entry name" value="HTH_CROC1"/>
    <property type="match status" value="1"/>
</dbReference>
<dbReference type="SUPFAM" id="SSF47413">
    <property type="entry name" value="lambda repressor-like DNA-binding domains"/>
    <property type="match status" value="1"/>
</dbReference>
<organism evidence="2 3">
    <name type="scientific">Lacticaseibacillus manihotivorans</name>
    <dbReference type="NCBI Taxonomy" id="88233"/>
    <lineage>
        <taxon>Bacteria</taxon>
        <taxon>Bacillati</taxon>
        <taxon>Bacillota</taxon>
        <taxon>Bacilli</taxon>
        <taxon>Lactobacillales</taxon>
        <taxon>Lactobacillaceae</taxon>
        <taxon>Lacticaseibacillus</taxon>
    </lineage>
</organism>
<evidence type="ECO:0000259" key="1">
    <source>
        <dbReference type="PROSITE" id="PS50943"/>
    </source>
</evidence>
<dbReference type="EMBL" id="CP045068">
    <property type="protein sequence ID" value="QFQ91795.1"/>
    <property type="molecule type" value="Genomic_DNA"/>
</dbReference>
<name>A0A5P8JRD1_9LACO</name>
<dbReference type="AlphaFoldDB" id="A0A5P8JRD1"/>
<dbReference type="InterPro" id="IPR010982">
    <property type="entry name" value="Lambda_DNA-bd_dom_sf"/>
</dbReference>
<dbReference type="CDD" id="cd00093">
    <property type="entry name" value="HTH_XRE"/>
    <property type="match status" value="1"/>
</dbReference>
<dbReference type="RefSeq" id="WP_054717022.1">
    <property type="nucleotide sequence ID" value="NZ_CP045068.1"/>
</dbReference>
<dbReference type="Pfam" id="PF13443">
    <property type="entry name" value="HTH_26"/>
    <property type="match status" value="1"/>
</dbReference>
<reference evidence="2 3" key="1">
    <citation type="submission" date="2019-10" db="EMBL/GenBank/DDBJ databases">
        <title>Genome sequencing of Lactobacillus manihotivorans.</title>
        <authorList>
            <person name="Kim K."/>
        </authorList>
    </citation>
    <scope>NUCLEOTIDE SEQUENCE [LARGE SCALE GENOMIC DNA]</scope>
    <source>
        <strain evidence="2 3">LM010</strain>
    </source>
</reference>
<dbReference type="GO" id="GO:0003677">
    <property type="term" value="F:DNA binding"/>
    <property type="evidence" value="ECO:0007669"/>
    <property type="project" value="InterPro"/>
</dbReference>
<evidence type="ECO:0000313" key="3">
    <source>
        <dbReference type="Proteomes" id="UP000388452"/>
    </source>
</evidence>
<evidence type="ECO:0000313" key="2">
    <source>
        <dbReference type="EMBL" id="QFQ91795.1"/>
    </source>
</evidence>
<accession>A0A5P8JRD1</accession>
<gene>
    <name evidence="2" type="ORF">LM010_10325</name>
</gene>
<dbReference type="InterPro" id="IPR001387">
    <property type="entry name" value="Cro/C1-type_HTH"/>
</dbReference>
<dbReference type="Gene3D" id="1.10.260.40">
    <property type="entry name" value="lambda repressor-like DNA-binding domains"/>
    <property type="match status" value="1"/>
</dbReference>
<dbReference type="SMART" id="SM00530">
    <property type="entry name" value="HTH_XRE"/>
    <property type="match status" value="1"/>
</dbReference>